<dbReference type="AlphaFoldDB" id="A0A2W4TZU1"/>
<dbReference type="InterPro" id="IPR052019">
    <property type="entry name" value="F420H2_bilvrd_red/Heme_oxyg"/>
</dbReference>
<dbReference type="InterPro" id="IPR012349">
    <property type="entry name" value="Split_barrel_FMN-bd"/>
</dbReference>
<reference evidence="4" key="1">
    <citation type="submission" date="2018-04" db="EMBL/GenBank/DDBJ databases">
        <authorList>
            <person name="Cornet L."/>
        </authorList>
    </citation>
    <scope>NUCLEOTIDE SEQUENCE [LARGE SCALE GENOMIC DNA]</scope>
</reference>
<dbReference type="PANTHER" id="PTHR35176:SF6">
    <property type="entry name" value="HEME OXYGENASE HI_0854-RELATED"/>
    <property type="match status" value="1"/>
</dbReference>
<evidence type="ECO:0000313" key="4">
    <source>
        <dbReference type="Proteomes" id="UP000249354"/>
    </source>
</evidence>
<name>A0A2W4TZU1_9CYAN</name>
<evidence type="ECO:0000259" key="2">
    <source>
        <dbReference type="Pfam" id="PF01243"/>
    </source>
</evidence>
<dbReference type="GO" id="GO:0070967">
    <property type="term" value="F:coenzyme F420 binding"/>
    <property type="evidence" value="ECO:0007669"/>
    <property type="project" value="TreeGrafter"/>
</dbReference>
<gene>
    <name evidence="3" type="ORF">DCF25_17870</name>
</gene>
<dbReference type="Proteomes" id="UP000249354">
    <property type="component" value="Unassembled WGS sequence"/>
</dbReference>
<dbReference type="InterPro" id="IPR011576">
    <property type="entry name" value="Pyridox_Oxase_N"/>
</dbReference>
<evidence type="ECO:0000256" key="1">
    <source>
        <dbReference type="ARBA" id="ARBA00023002"/>
    </source>
</evidence>
<dbReference type="PANTHER" id="PTHR35176">
    <property type="entry name" value="HEME OXYGENASE HI_0854-RELATED"/>
    <property type="match status" value="1"/>
</dbReference>
<dbReference type="Pfam" id="PF01243">
    <property type="entry name" value="PNPOx_N"/>
    <property type="match status" value="1"/>
</dbReference>
<sequence length="164" mass="18324">MSDPAQDNLLETYQTFPAQFGSAVLATVSAEGLPQASYAPCIVDEARNVYVFVSGLSAHTRNLTAMSKASVLFIEDESKTQQIFARMRLSYDCTATLLERESEQWRAIAQQFEDRFGNIVEVMRGLADFRIFQLQPQSGNFVVGFGAAYKVDPEDLSKLIHRSQ</sequence>
<reference evidence="3 4" key="2">
    <citation type="submission" date="2018-06" db="EMBL/GenBank/DDBJ databases">
        <title>Metagenomic assembly of (sub)arctic Cyanobacteria and their associated microbiome from non-axenic cultures.</title>
        <authorList>
            <person name="Baurain D."/>
        </authorList>
    </citation>
    <scope>NUCLEOTIDE SEQUENCE [LARGE SCALE GENOMIC DNA]</scope>
    <source>
        <strain evidence="3">ULC129bin1</strain>
    </source>
</reference>
<feature type="domain" description="Pyridoxamine 5'-phosphate oxidase N-terminal" evidence="2">
    <location>
        <begin position="11"/>
        <end position="141"/>
    </location>
</feature>
<dbReference type="EMBL" id="QBMC01000153">
    <property type="protein sequence ID" value="PZO12300.1"/>
    <property type="molecule type" value="Genomic_DNA"/>
</dbReference>
<dbReference type="GO" id="GO:0005829">
    <property type="term" value="C:cytosol"/>
    <property type="evidence" value="ECO:0007669"/>
    <property type="project" value="TreeGrafter"/>
</dbReference>
<evidence type="ECO:0000313" key="3">
    <source>
        <dbReference type="EMBL" id="PZO12300.1"/>
    </source>
</evidence>
<keyword evidence="1" id="KW-0560">Oxidoreductase</keyword>
<dbReference type="SUPFAM" id="SSF50475">
    <property type="entry name" value="FMN-binding split barrel"/>
    <property type="match status" value="1"/>
</dbReference>
<dbReference type="GO" id="GO:0016627">
    <property type="term" value="F:oxidoreductase activity, acting on the CH-CH group of donors"/>
    <property type="evidence" value="ECO:0007669"/>
    <property type="project" value="TreeGrafter"/>
</dbReference>
<protein>
    <submittedName>
        <fullName evidence="3">Pyridoxamine 5-phosphate oxidase</fullName>
    </submittedName>
</protein>
<comment type="caution">
    <text evidence="3">The sequence shown here is derived from an EMBL/GenBank/DDBJ whole genome shotgun (WGS) entry which is preliminary data.</text>
</comment>
<dbReference type="Gene3D" id="2.30.110.10">
    <property type="entry name" value="Electron Transport, Fmn-binding Protein, Chain A"/>
    <property type="match status" value="1"/>
</dbReference>
<proteinExistence type="predicted"/>
<organism evidence="3 4">
    <name type="scientific">Leptolyngbya foveolarum</name>
    <dbReference type="NCBI Taxonomy" id="47253"/>
    <lineage>
        <taxon>Bacteria</taxon>
        <taxon>Bacillati</taxon>
        <taxon>Cyanobacteriota</taxon>
        <taxon>Cyanophyceae</taxon>
        <taxon>Leptolyngbyales</taxon>
        <taxon>Leptolyngbyaceae</taxon>
        <taxon>Leptolyngbya group</taxon>
        <taxon>Leptolyngbya</taxon>
    </lineage>
</organism>
<dbReference type="PIRSF" id="PIRSF004633">
    <property type="entry name" value="UCP_PLP_oxd"/>
    <property type="match status" value="1"/>
</dbReference>
<dbReference type="InterPro" id="IPR014419">
    <property type="entry name" value="HutZ"/>
</dbReference>
<accession>A0A2W4TZU1</accession>